<dbReference type="Gene3D" id="1.25.10.10">
    <property type="entry name" value="Leucine-rich Repeat Variant"/>
    <property type="match status" value="3"/>
</dbReference>
<feature type="non-terminal residue" evidence="1">
    <location>
        <position position="686"/>
    </location>
</feature>
<accession>A0A813EJT9</accession>
<evidence type="ECO:0000313" key="2">
    <source>
        <dbReference type="Proteomes" id="UP000654075"/>
    </source>
</evidence>
<organism evidence="1 2">
    <name type="scientific">Polarella glacialis</name>
    <name type="common">Dinoflagellate</name>
    <dbReference type="NCBI Taxonomy" id="89957"/>
    <lineage>
        <taxon>Eukaryota</taxon>
        <taxon>Sar</taxon>
        <taxon>Alveolata</taxon>
        <taxon>Dinophyceae</taxon>
        <taxon>Suessiales</taxon>
        <taxon>Suessiaceae</taxon>
        <taxon>Polarella</taxon>
    </lineage>
</organism>
<sequence length="686" mass="70874">MAMRECDGSVVLLDKKAVTSSRLWCAVEQAEAALASMAKDAGGAARCRFKVDLATAVSGSAMLIVDGPTVEHREGTSMGGFPVTLLEACLATDVARCQVTEDGDRSRLLGKLSGHAPMEGQLTEPPASHAGYAAANAHVRSIFAPAGLLASLAQGDSESLRKFGASLKLDALRRKLYLDLSGMGDALSRRALAEVARSLPPALEELDLNCSGCDLLDDAALEDLSKSIGSLRSLQSLRLNFQGCKGIGPAGVLCLARALSSQDLKLLDLDLAGTGLKAGAQALVSPGIVRSVSMAAAGALRGSAKHGGKGGYPGMLVTVEMLRQQANGPPNAANRGGHGPWIRELRHSGVLVCLLAHPDSRLREGAAAQLGRVASPGMSRHSAALEACARDESAAVREATIVALGRLCCAGVMDSSEAPATAVAERLCDPGRDVRRAAVLVLLKLPIEGISCYAWIIAILAKHGSQDLRRKADKALQVTDGTSRANALAQVLIHKNAEIRALAARSMSKLGASAAAHADVLAACLGDKEAPVREAAAVALASLGAAVLPHSVTLAARLGDGARSVQAAAVQAMLHLPAASILPEAWALSSSLRHCCTELHKRADSALEALGEERRCLAYVGLLGHSEPLIREAAATVLGQLGSAAAVHCAALGENLGDRSKSVRLAAAQALLNLSNQGEIFPIEAW</sequence>
<dbReference type="AlphaFoldDB" id="A0A813EJT9"/>
<dbReference type="InterPro" id="IPR004155">
    <property type="entry name" value="PBS_lyase_HEAT"/>
</dbReference>
<name>A0A813EJT9_POLGL</name>
<dbReference type="InterPro" id="IPR011989">
    <property type="entry name" value="ARM-like"/>
</dbReference>
<dbReference type="EMBL" id="CAJNNV010010316">
    <property type="protein sequence ID" value="CAE8598494.1"/>
    <property type="molecule type" value="Genomic_DNA"/>
</dbReference>
<dbReference type="Proteomes" id="UP000654075">
    <property type="component" value="Unassembled WGS sequence"/>
</dbReference>
<dbReference type="SMART" id="SM00567">
    <property type="entry name" value="EZ_HEAT"/>
    <property type="match status" value="4"/>
</dbReference>
<dbReference type="SUPFAM" id="SSF48371">
    <property type="entry name" value="ARM repeat"/>
    <property type="match status" value="1"/>
</dbReference>
<comment type="caution">
    <text evidence="1">The sequence shown here is derived from an EMBL/GenBank/DDBJ whole genome shotgun (WGS) entry which is preliminary data.</text>
</comment>
<protein>
    <submittedName>
        <fullName evidence="1">Uncharacterized protein</fullName>
    </submittedName>
</protein>
<proteinExistence type="predicted"/>
<reference evidence="1" key="1">
    <citation type="submission" date="2021-02" db="EMBL/GenBank/DDBJ databases">
        <authorList>
            <person name="Dougan E. K."/>
            <person name="Rhodes N."/>
            <person name="Thang M."/>
            <person name="Chan C."/>
        </authorList>
    </citation>
    <scope>NUCLEOTIDE SEQUENCE</scope>
</reference>
<keyword evidence="2" id="KW-1185">Reference proteome</keyword>
<dbReference type="SUPFAM" id="SSF52047">
    <property type="entry name" value="RNI-like"/>
    <property type="match status" value="1"/>
</dbReference>
<gene>
    <name evidence="1" type="ORF">PGLA1383_LOCUS16900</name>
</gene>
<dbReference type="Pfam" id="PF13646">
    <property type="entry name" value="HEAT_2"/>
    <property type="match status" value="1"/>
</dbReference>
<dbReference type="InterPro" id="IPR032675">
    <property type="entry name" value="LRR_dom_sf"/>
</dbReference>
<evidence type="ECO:0000313" key="1">
    <source>
        <dbReference type="EMBL" id="CAE8598494.1"/>
    </source>
</evidence>
<dbReference type="Gene3D" id="3.80.10.10">
    <property type="entry name" value="Ribonuclease Inhibitor"/>
    <property type="match status" value="1"/>
</dbReference>
<dbReference type="InterPro" id="IPR016024">
    <property type="entry name" value="ARM-type_fold"/>
</dbReference>